<dbReference type="EMBL" id="VSSQ01018784">
    <property type="protein sequence ID" value="MPM62279.1"/>
    <property type="molecule type" value="Genomic_DNA"/>
</dbReference>
<sequence>MQSTTISTISTDFLPQSGCIERRVTRVVEIATRSLVGKACAATQQRRGEADVMPLGQIGHPGRVVIQRAGIFCGGGSTGIGHTDP</sequence>
<evidence type="ECO:0000313" key="1">
    <source>
        <dbReference type="EMBL" id="MPM62279.1"/>
    </source>
</evidence>
<comment type="caution">
    <text evidence="1">The sequence shown here is derived from an EMBL/GenBank/DDBJ whole genome shotgun (WGS) entry which is preliminary data.</text>
</comment>
<protein>
    <submittedName>
        <fullName evidence="1">Uncharacterized protein</fullName>
    </submittedName>
</protein>
<reference evidence="1" key="1">
    <citation type="submission" date="2019-08" db="EMBL/GenBank/DDBJ databases">
        <authorList>
            <person name="Kucharzyk K."/>
            <person name="Murdoch R.W."/>
            <person name="Higgins S."/>
            <person name="Loffler F."/>
        </authorList>
    </citation>
    <scope>NUCLEOTIDE SEQUENCE</scope>
</reference>
<gene>
    <name evidence="1" type="ORF">SDC9_109145</name>
</gene>
<dbReference type="AlphaFoldDB" id="A0A645B9Y3"/>
<organism evidence="1">
    <name type="scientific">bioreactor metagenome</name>
    <dbReference type="NCBI Taxonomy" id="1076179"/>
    <lineage>
        <taxon>unclassified sequences</taxon>
        <taxon>metagenomes</taxon>
        <taxon>ecological metagenomes</taxon>
    </lineage>
</organism>
<accession>A0A645B9Y3</accession>
<proteinExistence type="predicted"/>
<name>A0A645B9Y3_9ZZZZ</name>